<protein>
    <recommendedName>
        <fullName evidence="3">HEPN domain-containing protein</fullName>
    </recommendedName>
</protein>
<evidence type="ECO:0000313" key="2">
    <source>
        <dbReference type="Proteomes" id="UP000078316"/>
    </source>
</evidence>
<dbReference type="OrthoDB" id="9920926at2"/>
<gene>
    <name evidence="1" type="ORF">A5481_22080</name>
</gene>
<proteinExistence type="predicted"/>
<sequence>MFEALAEALIAAQTYAGAAADFASIHDRRGAAYGIRCAAACIASAASILEEVKPAPRSKPGAAA</sequence>
<dbReference type="Proteomes" id="UP000078316">
    <property type="component" value="Unassembled WGS sequence"/>
</dbReference>
<dbReference type="AlphaFoldDB" id="A0A179S791"/>
<dbReference type="STRING" id="427683.A5481_22080"/>
<evidence type="ECO:0000313" key="1">
    <source>
        <dbReference type="EMBL" id="OAS20785.1"/>
    </source>
</evidence>
<accession>A0A179S791</accession>
<comment type="caution">
    <text evidence="1">The sequence shown here is derived from an EMBL/GenBank/DDBJ whole genome shotgun (WGS) entry which is preliminary data.</text>
</comment>
<dbReference type="EMBL" id="LWHQ01000044">
    <property type="protein sequence ID" value="OAS20785.1"/>
    <property type="molecule type" value="Genomic_DNA"/>
</dbReference>
<reference evidence="1 2" key="1">
    <citation type="submission" date="2016-04" db="EMBL/GenBank/DDBJ databases">
        <authorList>
            <person name="Evans L.H."/>
            <person name="Alamgir A."/>
            <person name="Owens N."/>
            <person name="Weber N.D."/>
            <person name="Virtaneva K."/>
            <person name="Barbian K."/>
            <person name="Babar A."/>
            <person name="Rosenke K."/>
        </authorList>
    </citation>
    <scope>NUCLEOTIDE SEQUENCE [LARGE SCALE GENOMIC DNA]</scope>
    <source>
        <strain evidence="1 2">PMB02</strain>
    </source>
</reference>
<organism evidence="1 2">
    <name type="scientific">Methylobacterium platani</name>
    <dbReference type="NCBI Taxonomy" id="427683"/>
    <lineage>
        <taxon>Bacteria</taxon>
        <taxon>Pseudomonadati</taxon>
        <taxon>Pseudomonadota</taxon>
        <taxon>Alphaproteobacteria</taxon>
        <taxon>Hyphomicrobiales</taxon>
        <taxon>Methylobacteriaceae</taxon>
        <taxon>Methylobacterium</taxon>
    </lineage>
</organism>
<name>A0A179S791_9HYPH</name>
<evidence type="ECO:0008006" key="3">
    <source>
        <dbReference type="Google" id="ProtNLM"/>
    </source>
</evidence>